<dbReference type="EMBL" id="SPHZ02000001">
    <property type="protein sequence ID" value="KAF0935125.1"/>
    <property type="molecule type" value="Genomic_DNA"/>
</dbReference>
<keyword evidence="2" id="KW-1185">Reference proteome</keyword>
<reference evidence="1 2" key="1">
    <citation type="submission" date="2019-11" db="EMBL/GenBank/DDBJ databases">
        <title>Whole genome sequence of Oryza granulata.</title>
        <authorList>
            <person name="Li W."/>
        </authorList>
    </citation>
    <scope>NUCLEOTIDE SEQUENCE [LARGE SCALE GENOMIC DNA]</scope>
    <source>
        <strain evidence="2">cv. Menghai</strain>
        <tissue evidence="1">Leaf</tissue>
    </source>
</reference>
<dbReference type="AlphaFoldDB" id="A0A6G1FEA9"/>
<comment type="caution">
    <text evidence="1">The sequence shown here is derived from an EMBL/GenBank/DDBJ whole genome shotgun (WGS) entry which is preliminary data.</text>
</comment>
<protein>
    <submittedName>
        <fullName evidence="1">Uncharacterized protein</fullName>
    </submittedName>
</protein>
<evidence type="ECO:0000313" key="1">
    <source>
        <dbReference type="EMBL" id="KAF0935125.1"/>
    </source>
</evidence>
<sequence>MATAGRQRLACKGCLLRDSEILSTIACRNLGFQASWSRKLCSNPNNGKEDEQGLSEF</sequence>
<dbReference type="Proteomes" id="UP000479710">
    <property type="component" value="Unassembled WGS sequence"/>
</dbReference>
<organism evidence="1 2">
    <name type="scientific">Oryza meyeriana var. granulata</name>
    <dbReference type="NCBI Taxonomy" id="110450"/>
    <lineage>
        <taxon>Eukaryota</taxon>
        <taxon>Viridiplantae</taxon>
        <taxon>Streptophyta</taxon>
        <taxon>Embryophyta</taxon>
        <taxon>Tracheophyta</taxon>
        <taxon>Spermatophyta</taxon>
        <taxon>Magnoliopsida</taxon>
        <taxon>Liliopsida</taxon>
        <taxon>Poales</taxon>
        <taxon>Poaceae</taxon>
        <taxon>BOP clade</taxon>
        <taxon>Oryzoideae</taxon>
        <taxon>Oryzeae</taxon>
        <taxon>Oryzinae</taxon>
        <taxon>Oryza</taxon>
        <taxon>Oryza meyeriana</taxon>
    </lineage>
</organism>
<evidence type="ECO:0000313" key="2">
    <source>
        <dbReference type="Proteomes" id="UP000479710"/>
    </source>
</evidence>
<accession>A0A6G1FEA9</accession>
<gene>
    <name evidence="1" type="ORF">E2562_030412</name>
</gene>
<name>A0A6G1FEA9_9ORYZ</name>
<proteinExistence type="predicted"/>